<evidence type="ECO:0000256" key="19">
    <source>
        <dbReference type="SAM" id="MobiDB-lite"/>
    </source>
</evidence>
<dbReference type="InterPro" id="IPR001715">
    <property type="entry name" value="CH_dom"/>
</dbReference>
<sequence length="834" mass="94242">MGEAEEERDNVGKLFEDFVQASTCKGALQAFNVLCRRLDIDPADNDTFYSSLKAKVTSWKANALWSKLDKRTSQKEYKKGQACMDTKCLIIGGGPCGLRTAIELALMGAKVVVIEKRDSFSRNNVLHLWPYTIHDLRGLGAKKFYGKFCAGAIDHISIQKLQLVLLKVALIVAVEFHINVEFVKLLEPPEDQENEGLGWRAAIRPADHPVANFEFDVVVGADGRRNTLEGFKRKEFRGKLAIAITANFINRNTTAEAKVEEISGVAFIFNQKFFLDLREETGIDLENIVYYRDNTHYFVMTAKKQSLLDKGVLINDYIDTQMLLSSENVNQEALLCYGREAADFGTNYQLPTLDFAMNHCGQPDVAMFDFTKMYAAENAALVRERFGHQLLVSLVGDSLLEPFWPMGTGCARGFLAAFDTAWMVNSWAQGRTALEVLAERESIYRLLPQTTTENIAKNFDHYTIDPGTRYPNLNSSCVRPHQVRHLFISKELNSCSLERAATIRRPVNLCRRESEIRPARLLTWCQKQTEGYRNVKITDLTSSWKSGIALCALIHRFKPQLIDFDSLNEEDHSANLQLAFDISEQEFGIGSFTSVKELSPDQELDKTSMVTYLFKFYELLRGTPLPASVDENNEDYPSKEVRSNNNVLNLALPRKRVPKDLVCCPDSRQATNLSSNGSAVREDREPKENKVRSMATQLLAKFESTPSYTGGSVRRAFPPSGDKCHSCERRVYMVERVCAEGLYFHRECFRCSTCSSALRQGAHAFDSEQGKLYCKLHFDQRNNGTNLQRTFSLRSVKLGVQQHSRLAESILSRYLQLVHEEAPEPASECDSCCV</sequence>
<dbReference type="Pfam" id="PF25413">
    <property type="entry name" value="Rossman_Mical"/>
    <property type="match status" value="1"/>
</dbReference>
<dbReference type="Ensembl" id="ENSCLMT00005031332.1">
    <property type="protein sequence ID" value="ENSCLMP00005029985.1"/>
    <property type="gene ID" value="ENSCLMG00005014548.1"/>
</dbReference>
<dbReference type="Gene3D" id="1.10.418.10">
    <property type="entry name" value="Calponin-like domain"/>
    <property type="match status" value="1"/>
</dbReference>
<evidence type="ECO:0000256" key="2">
    <source>
        <dbReference type="ARBA" id="ARBA00004123"/>
    </source>
</evidence>
<dbReference type="InterPro" id="IPR050540">
    <property type="entry name" value="F-actin_Monoox_Mical"/>
</dbReference>
<evidence type="ECO:0000256" key="10">
    <source>
        <dbReference type="ARBA" id="ARBA00022833"/>
    </source>
</evidence>
<evidence type="ECO:0000256" key="8">
    <source>
        <dbReference type="ARBA" id="ARBA00022723"/>
    </source>
</evidence>
<evidence type="ECO:0000259" key="21">
    <source>
        <dbReference type="PROSITE" id="PS50023"/>
    </source>
</evidence>
<evidence type="ECO:0000256" key="16">
    <source>
        <dbReference type="ARBA" id="ARBA00023242"/>
    </source>
</evidence>
<keyword evidence="15" id="KW-0009">Actin-binding</keyword>
<feature type="compositionally biased region" description="Basic and acidic residues" evidence="19">
    <location>
        <begin position="680"/>
        <end position="689"/>
    </location>
</feature>
<keyword evidence="23" id="KW-1185">Reference proteome</keyword>
<evidence type="ECO:0000256" key="11">
    <source>
        <dbReference type="ARBA" id="ARBA00022857"/>
    </source>
</evidence>
<evidence type="ECO:0000256" key="5">
    <source>
        <dbReference type="ARBA" id="ARBA00012709"/>
    </source>
</evidence>
<feature type="domain" description="Calponin-homology (CH)" evidence="20">
    <location>
        <begin position="515"/>
        <end position="618"/>
    </location>
</feature>
<dbReference type="PRINTS" id="PR00420">
    <property type="entry name" value="RNGMNOXGNASE"/>
</dbReference>
<dbReference type="AlphaFoldDB" id="A0A8C2ZPW5"/>
<evidence type="ECO:0000313" key="23">
    <source>
        <dbReference type="Proteomes" id="UP000694565"/>
    </source>
</evidence>
<keyword evidence="10 18" id="KW-0862">Zinc</keyword>
<evidence type="ECO:0000256" key="7">
    <source>
        <dbReference type="ARBA" id="ARBA00022630"/>
    </source>
</evidence>
<dbReference type="GO" id="GO:0120501">
    <property type="term" value="F:F-actin monooxygenase activity"/>
    <property type="evidence" value="ECO:0007669"/>
    <property type="project" value="UniProtKB-EC"/>
</dbReference>
<evidence type="ECO:0000256" key="3">
    <source>
        <dbReference type="ARBA" id="ARBA00004496"/>
    </source>
</evidence>
<dbReference type="PANTHER" id="PTHR23167">
    <property type="entry name" value="CALPONIN HOMOLOGY DOMAIN-CONTAINING PROTEIN DDB_G0272472-RELATED"/>
    <property type="match status" value="1"/>
</dbReference>
<evidence type="ECO:0000313" key="22">
    <source>
        <dbReference type="Ensembl" id="ENSCLMP00005029985.1"/>
    </source>
</evidence>
<dbReference type="Pfam" id="PF00307">
    <property type="entry name" value="CH"/>
    <property type="match status" value="1"/>
</dbReference>
<reference evidence="22" key="1">
    <citation type="submission" date="2025-08" db="UniProtKB">
        <authorList>
            <consortium name="Ensembl"/>
        </authorList>
    </citation>
    <scope>IDENTIFICATION</scope>
</reference>
<evidence type="ECO:0000256" key="13">
    <source>
        <dbReference type="ARBA" id="ARBA00023033"/>
    </source>
</evidence>
<dbReference type="EC" id="1.14.13.225" evidence="5"/>
<keyword evidence="11" id="KW-0521">NADP</keyword>
<evidence type="ECO:0000256" key="9">
    <source>
        <dbReference type="ARBA" id="ARBA00022827"/>
    </source>
</evidence>
<comment type="catalytic activity">
    <reaction evidence="17">
        <text>L-methionyl-[F-actin] + NADPH + O2 + H(+) = L-methionyl-(R)-S-oxide-[F-actin] + NADP(+) + H2O</text>
        <dbReference type="Rhea" id="RHEA:51308"/>
        <dbReference type="Rhea" id="RHEA-COMP:12953"/>
        <dbReference type="Rhea" id="RHEA-COMP:12956"/>
        <dbReference type="ChEBI" id="CHEBI:15377"/>
        <dbReference type="ChEBI" id="CHEBI:15378"/>
        <dbReference type="ChEBI" id="CHEBI:15379"/>
        <dbReference type="ChEBI" id="CHEBI:16044"/>
        <dbReference type="ChEBI" id="CHEBI:45764"/>
        <dbReference type="ChEBI" id="CHEBI:57783"/>
        <dbReference type="ChEBI" id="CHEBI:58349"/>
        <dbReference type="EC" id="1.14.13.225"/>
    </reaction>
</comment>
<dbReference type="InterPro" id="IPR002938">
    <property type="entry name" value="FAD-bd"/>
</dbReference>
<evidence type="ECO:0000256" key="1">
    <source>
        <dbReference type="ARBA" id="ARBA00001974"/>
    </source>
</evidence>
<dbReference type="PROSITE" id="PS50023">
    <property type="entry name" value="LIM_DOMAIN_2"/>
    <property type="match status" value="1"/>
</dbReference>
<dbReference type="GeneTree" id="ENSGT00940000158780"/>
<dbReference type="Proteomes" id="UP000694565">
    <property type="component" value="Unplaced"/>
</dbReference>
<dbReference type="PROSITE" id="PS50021">
    <property type="entry name" value="CH"/>
    <property type="match status" value="1"/>
</dbReference>
<dbReference type="FunFam" id="3.50.50.60:FF:000004">
    <property type="entry name" value="protein-methionine sulfoxide oxidase MICAL2 isoform X1"/>
    <property type="match status" value="1"/>
</dbReference>
<dbReference type="GO" id="GO:0071949">
    <property type="term" value="F:FAD binding"/>
    <property type="evidence" value="ECO:0007669"/>
    <property type="project" value="InterPro"/>
</dbReference>
<feature type="domain" description="LIM zinc-binding" evidence="21">
    <location>
        <begin position="722"/>
        <end position="784"/>
    </location>
</feature>
<protein>
    <recommendedName>
        <fullName evidence="5">F-actin monooxygenase</fullName>
        <ecNumber evidence="5">1.14.13.225</ecNumber>
    </recommendedName>
</protein>
<evidence type="ECO:0000256" key="15">
    <source>
        <dbReference type="ARBA" id="ARBA00023203"/>
    </source>
</evidence>
<evidence type="ECO:0000256" key="17">
    <source>
        <dbReference type="ARBA" id="ARBA00049522"/>
    </source>
</evidence>
<dbReference type="Pfam" id="PF00412">
    <property type="entry name" value="LIM"/>
    <property type="match status" value="1"/>
</dbReference>
<keyword evidence="12" id="KW-0560">Oxidoreductase</keyword>
<accession>A0A8C2ZPW5</accession>
<evidence type="ECO:0000256" key="4">
    <source>
        <dbReference type="ARBA" id="ARBA00008223"/>
    </source>
</evidence>
<dbReference type="Gene3D" id="2.10.110.10">
    <property type="entry name" value="Cysteine Rich Protein"/>
    <property type="match status" value="1"/>
</dbReference>
<dbReference type="PROSITE" id="PS00478">
    <property type="entry name" value="LIM_DOMAIN_1"/>
    <property type="match status" value="1"/>
</dbReference>
<dbReference type="SMART" id="SM00132">
    <property type="entry name" value="LIM"/>
    <property type="match status" value="1"/>
</dbReference>
<dbReference type="Gene3D" id="3.50.50.60">
    <property type="entry name" value="FAD/NAD(P)-binding domain"/>
    <property type="match status" value="1"/>
</dbReference>
<keyword evidence="6" id="KW-0963">Cytoplasm</keyword>
<dbReference type="GO" id="GO:0003779">
    <property type="term" value="F:actin binding"/>
    <property type="evidence" value="ECO:0007669"/>
    <property type="project" value="UniProtKB-KW"/>
</dbReference>
<dbReference type="SMART" id="SM00033">
    <property type="entry name" value="CH"/>
    <property type="match status" value="1"/>
</dbReference>
<evidence type="ECO:0000256" key="14">
    <source>
        <dbReference type="ARBA" id="ARBA00023038"/>
    </source>
</evidence>
<dbReference type="InterPro" id="IPR001781">
    <property type="entry name" value="Znf_LIM"/>
</dbReference>
<dbReference type="InterPro" id="IPR036188">
    <property type="entry name" value="FAD/NAD-bd_sf"/>
</dbReference>
<dbReference type="GO" id="GO:0005737">
    <property type="term" value="C:cytoplasm"/>
    <property type="evidence" value="ECO:0007669"/>
    <property type="project" value="UniProtKB-SubCell"/>
</dbReference>
<keyword evidence="13" id="KW-0503">Monooxygenase</keyword>
<dbReference type="PANTHER" id="PTHR23167:SF39">
    <property type="entry name" value="[F-ACTIN]-MONOOXYGENASE MICAL2"/>
    <property type="match status" value="1"/>
</dbReference>
<comment type="subcellular location">
    <subcellularLocation>
        <location evidence="3">Cytoplasm</location>
    </subcellularLocation>
    <subcellularLocation>
        <location evidence="2">Nucleus</location>
    </subcellularLocation>
</comment>
<dbReference type="Pfam" id="PF01494">
    <property type="entry name" value="FAD_binding_3"/>
    <property type="match status" value="1"/>
</dbReference>
<keyword evidence="9" id="KW-0274">FAD</keyword>
<evidence type="ECO:0000256" key="12">
    <source>
        <dbReference type="ARBA" id="ARBA00023002"/>
    </source>
</evidence>
<comment type="cofactor">
    <cofactor evidence="1">
        <name>FAD</name>
        <dbReference type="ChEBI" id="CHEBI:57692"/>
    </cofactor>
</comment>
<dbReference type="InterPro" id="IPR057494">
    <property type="entry name" value="Rossman_Mical"/>
</dbReference>
<feature type="region of interest" description="Disordered" evidence="19">
    <location>
        <begin position="670"/>
        <end position="689"/>
    </location>
</feature>
<evidence type="ECO:0000256" key="18">
    <source>
        <dbReference type="PROSITE-ProRule" id="PRU00125"/>
    </source>
</evidence>
<dbReference type="SUPFAM" id="SSF51905">
    <property type="entry name" value="FAD/NAD(P)-binding domain"/>
    <property type="match status" value="1"/>
</dbReference>
<keyword evidence="7" id="KW-0285">Flavoprotein</keyword>
<comment type="similarity">
    <text evidence="4">Belongs to the Mical family.</text>
</comment>
<evidence type="ECO:0000259" key="20">
    <source>
        <dbReference type="PROSITE" id="PS50021"/>
    </source>
</evidence>
<reference evidence="22" key="2">
    <citation type="submission" date="2025-09" db="UniProtKB">
        <authorList>
            <consortium name="Ensembl"/>
        </authorList>
    </citation>
    <scope>IDENTIFICATION</scope>
</reference>
<proteinExistence type="inferred from homology"/>
<dbReference type="GO" id="GO:0046872">
    <property type="term" value="F:metal ion binding"/>
    <property type="evidence" value="ECO:0007669"/>
    <property type="project" value="UniProtKB-KW"/>
</dbReference>
<dbReference type="InterPro" id="IPR036872">
    <property type="entry name" value="CH_dom_sf"/>
</dbReference>
<keyword evidence="16" id="KW-0539">Nucleus</keyword>
<dbReference type="SUPFAM" id="SSF47576">
    <property type="entry name" value="Calponin-homology domain, CH-domain"/>
    <property type="match status" value="1"/>
</dbReference>
<organism evidence="22 23">
    <name type="scientific">Cyclopterus lumpus</name>
    <name type="common">Lumpsucker</name>
    <dbReference type="NCBI Taxonomy" id="8103"/>
    <lineage>
        <taxon>Eukaryota</taxon>
        <taxon>Metazoa</taxon>
        <taxon>Chordata</taxon>
        <taxon>Craniata</taxon>
        <taxon>Vertebrata</taxon>
        <taxon>Euteleostomi</taxon>
        <taxon>Actinopterygii</taxon>
        <taxon>Neopterygii</taxon>
        <taxon>Teleostei</taxon>
        <taxon>Neoteleostei</taxon>
        <taxon>Acanthomorphata</taxon>
        <taxon>Eupercaria</taxon>
        <taxon>Perciformes</taxon>
        <taxon>Cottioidei</taxon>
        <taxon>Cottales</taxon>
        <taxon>Cyclopteridae</taxon>
        <taxon>Cyclopterus</taxon>
    </lineage>
</organism>
<name>A0A8C2ZPW5_CYCLU</name>
<evidence type="ECO:0000256" key="6">
    <source>
        <dbReference type="ARBA" id="ARBA00022490"/>
    </source>
</evidence>
<keyword evidence="14 18" id="KW-0440">LIM domain</keyword>
<dbReference type="SUPFAM" id="SSF57716">
    <property type="entry name" value="Glucocorticoid receptor-like (DNA-binding domain)"/>
    <property type="match status" value="2"/>
</dbReference>
<dbReference type="GO" id="GO:0005634">
    <property type="term" value="C:nucleus"/>
    <property type="evidence" value="ECO:0007669"/>
    <property type="project" value="UniProtKB-SubCell"/>
</dbReference>
<keyword evidence="8 18" id="KW-0479">Metal-binding</keyword>